<keyword evidence="1" id="KW-0378">Hydrolase</keyword>
<dbReference type="Gene3D" id="3.40.710.10">
    <property type="entry name" value="DD-peptidase/beta-lactamase superfamily"/>
    <property type="match status" value="1"/>
</dbReference>
<dbReference type="AlphaFoldDB" id="A0A645A9T8"/>
<dbReference type="InterPro" id="IPR012338">
    <property type="entry name" value="Beta-lactam/transpept-like"/>
</dbReference>
<evidence type="ECO:0000256" key="1">
    <source>
        <dbReference type="ARBA" id="ARBA00022801"/>
    </source>
</evidence>
<dbReference type="InterPro" id="IPR001466">
    <property type="entry name" value="Beta-lactam-related"/>
</dbReference>
<comment type="caution">
    <text evidence="3">The sequence shown here is derived from an EMBL/GenBank/DDBJ whole genome shotgun (WGS) entry which is preliminary data.</text>
</comment>
<dbReference type="GO" id="GO:0016787">
    <property type="term" value="F:hydrolase activity"/>
    <property type="evidence" value="ECO:0007669"/>
    <property type="project" value="UniProtKB-KW"/>
</dbReference>
<dbReference type="EMBL" id="VSSQ01012728">
    <property type="protein sequence ID" value="MPM49922.1"/>
    <property type="molecule type" value="Genomic_DNA"/>
</dbReference>
<sequence length="349" mass="38366">MDFSFIDVLTRRHIRAGDFPAAMVEIFDEGGTLFRRAYGAAQPGMWFDMASVSKAVTLSMLVSLADEGRLDFDAPVLSLLPGDLPGEFTRRRLQGVTPRALAAHTSRLPPWFPFYADGRDFWTVLERALAESVPPAAPAYSDLNYMLLAQVFSRCSGLSLREGLETYIKAEMGIRDMCYGPIDPELACPSCFGNQIEKQMCADRGLSFDGWRPDGEAVRGACNDGNAFYYFGGCAGHAGIFATADAMARFGRRQLTDWNPLFVGILQESAKIRGVADVYPDGCGHNGFTGTSLWISKAHHLGSVLLTNRLCRTDSEPLLTHAYRRAVHEQLLERLPPAVSTGNPLQNTI</sequence>
<accession>A0A645A9T8</accession>
<reference evidence="3" key="1">
    <citation type="submission" date="2019-08" db="EMBL/GenBank/DDBJ databases">
        <authorList>
            <person name="Kucharzyk K."/>
            <person name="Murdoch R.W."/>
            <person name="Higgins S."/>
            <person name="Loffler F."/>
        </authorList>
    </citation>
    <scope>NUCLEOTIDE SEQUENCE</scope>
</reference>
<proteinExistence type="predicted"/>
<dbReference type="SUPFAM" id="SSF56601">
    <property type="entry name" value="beta-lactamase/transpeptidase-like"/>
    <property type="match status" value="1"/>
</dbReference>
<dbReference type="PANTHER" id="PTHR43283">
    <property type="entry name" value="BETA-LACTAMASE-RELATED"/>
    <property type="match status" value="1"/>
</dbReference>
<protein>
    <recommendedName>
        <fullName evidence="2">Beta-lactamase-related domain-containing protein</fullName>
    </recommendedName>
</protein>
<organism evidence="3">
    <name type="scientific">bioreactor metagenome</name>
    <dbReference type="NCBI Taxonomy" id="1076179"/>
    <lineage>
        <taxon>unclassified sequences</taxon>
        <taxon>metagenomes</taxon>
        <taxon>ecological metagenomes</taxon>
    </lineage>
</organism>
<dbReference type="PANTHER" id="PTHR43283:SF11">
    <property type="entry name" value="BETA-LACTAMASE-RELATED DOMAIN-CONTAINING PROTEIN"/>
    <property type="match status" value="1"/>
</dbReference>
<evidence type="ECO:0000259" key="2">
    <source>
        <dbReference type="Pfam" id="PF00144"/>
    </source>
</evidence>
<dbReference type="Pfam" id="PF00144">
    <property type="entry name" value="Beta-lactamase"/>
    <property type="match status" value="1"/>
</dbReference>
<feature type="domain" description="Beta-lactamase-related" evidence="2">
    <location>
        <begin position="15"/>
        <end position="322"/>
    </location>
</feature>
<dbReference type="InterPro" id="IPR050789">
    <property type="entry name" value="Diverse_Enzym_Activities"/>
</dbReference>
<gene>
    <name evidence="3" type="ORF">SDC9_96656</name>
</gene>
<name>A0A645A9T8_9ZZZZ</name>
<evidence type="ECO:0000313" key="3">
    <source>
        <dbReference type="EMBL" id="MPM49922.1"/>
    </source>
</evidence>